<dbReference type="GO" id="GO:0052855">
    <property type="term" value="F:ADP-dependent NAD(P)H-hydrate dehydratase activity"/>
    <property type="evidence" value="ECO:0007669"/>
    <property type="project" value="UniProtKB-UniRule"/>
</dbReference>
<dbReference type="InterPro" id="IPR000631">
    <property type="entry name" value="CARKD"/>
</dbReference>
<organism evidence="22 23">
    <name type="scientific">Silvibacterium dinghuense</name>
    <dbReference type="NCBI Taxonomy" id="1560006"/>
    <lineage>
        <taxon>Bacteria</taxon>
        <taxon>Pseudomonadati</taxon>
        <taxon>Acidobacteriota</taxon>
        <taxon>Terriglobia</taxon>
        <taxon>Terriglobales</taxon>
        <taxon>Acidobacteriaceae</taxon>
        <taxon>Silvibacterium</taxon>
    </lineage>
</organism>
<dbReference type="GO" id="GO:0046496">
    <property type="term" value="P:nicotinamide nucleotide metabolic process"/>
    <property type="evidence" value="ECO:0007669"/>
    <property type="project" value="UniProtKB-UniRule"/>
</dbReference>
<dbReference type="GO" id="GO:0046872">
    <property type="term" value="F:metal ion binding"/>
    <property type="evidence" value="ECO:0007669"/>
    <property type="project" value="UniProtKB-UniRule"/>
</dbReference>
<evidence type="ECO:0000256" key="7">
    <source>
        <dbReference type="ARBA" id="ARBA00022840"/>
    </source>
</evidence>
<keyword evidence="5 18" id="KW-0479">Metal-binding</keyword>
<dbReference type="CDD" id="cd01171">
    <property type="entry name" value="YXKO-related"/>
    <property type="match status" value="1"/>
</dbReference>
<name>A0A4Q1SIQ9_9BACT</name>
<keyword evidence="12 17" id="KW-0456">Lyase</keyword>
<protein>
    <recommendedName>
        <fullName evidence="19">Bifunctional NAD(P)H-hydrate repair enzyme</fullName>
    </recommendedName>
    <alternativeName>
        <fullName evidence="19">Nicotinamide nucleotide repair protein</fullName>
    </alternativeName>
    <domain>
        <recommendedName>
            <fullName evidence="19">ADP-dependent (S)-NAD(P)H-hydrate dehydratase</fullName>
            <ecNumber evidence="19">4.2.1.136</ecNumber>
        </recommendedName>
        <alternativeName>
            <fullName evidence="19">ADP-dependent NAD(P)HX dehydratase</fullName>
        </alternativeName>
    </domain>
    <domain>
        <recommendedName>
            <fullName evidence="19">NAD(P)H-hydrate epimerase</fullName>
            <ecNumber evidence="19">5.1.99.6</ecNumber>
        </recommendedName>
    </domain>
</protein>
<keyword evidence="8 17" id="KW-0521">NADP</keyword>
<feature type="binding site" evidence="17">
    <location>
        <position position="451"/>
    </location>
    <ligand>
        <name>(6S)-NADPHX</name>
        <dbReference type="ChEBI" id="CHEBI:64076"/>
    </ligand>
</feature>
<feature type="binding site" evidence="18">
    <location>
        <position position="128"/>
    </location>
    <ligand>
        <name>K(+)</name>
        <dbReference type="ChEBI" id="CHEBI:29103"/>
    </ligand>
</feature>
<sequence length="535" mass="56249">MRILSADEMRTTDRVTAETYGVSSIDLMRHAGAAVARFVVREFSSARSILVFCGRGNNGGDGFVAARELIAAGRRVHVLLLGDPAALKGDAKIAFEEMAMEPVLVREEADLGRPDVRELFENADLLLDAVVGTGFQPPLRGTAAALRDRVNALEMPVIAVDLPSGWGADSREFAVEGAFRADAVVTFTAPKLAHVCGNLCGSVYAPIVVAPIGSPDAAIRSTLNLSWSGAAKAALDGPRRAESNKGNFGHVLLVGGARGKSGAPAMASLAALRAGAGLVTTAVAESILPLVAAITPELMTEALPEAADGGFDLERIDFDALLDRITVLAIGPGLGQSPSAEKLVLELLERTTIPVVLDADALNIMAKHIDKLDGRGRTMVLTPHPGEMGRLAGIPTQEVQARREPLAREFAAKHHVTLVLKGWRTLVAQPDGQLAINTSGNPGMAKGGSGDILTGMVAALLAQHPKQAAEAVSAAVYLHGLAADFAVREQDERTLLATDTVAHLWRAYRFSPQDAAGFTWLAGLPQDILEALEAR</sequence>
<dbReference type="Pfam" id="PF03853">
    <property type="entry name" value="YjeF_N"/>
    <property type="match status" value="1"/>
</dbReference>
<evidence type="ECO:0000256" key="14">
    <source>
        <dbReference type="ARBA" id="ARBA00025153"/>
    </source>
</evidence>
<comment type="similarity">
    <text evidence="3 19">In the N-terminal section; belongs to the NnrE/AIBP family.</text>
</comment>
<keyword evidence="23" id="KW-1185">Reference proteome</keyword>
<dbReference type="Proteomes" id="UP000290253">
    <property type="component" value="Unassembled WGS sequence"/>
</dbReference>
<evidence type="ECO:0000256" key="10">
    <source>
        <dbReference type="ARBA" id="ARBA00023027"/>
    </source>
</evidence>
<dbReference type="Gene3D" id="3.40.1190.20">
    <property type="match status" value="1"/>
</dbReference>
<feature type="binding site" evidence="18">
    <location>
        <position position="161"/>
    </location>
    <ligand>
        <name>(6S)-NADPHX</name>
        <dbReference type="ChEBI" id="CHEBI:64076"/>
    </ligand>
</feature>
<comment type="function">
    <text evidence="17">Catalyzes the dehydration of the S-form of NAD(P)HX at the expense of ADP, which is converted to AMP. Together with NAD(P)HX epimerase, which catalyzes the epimerization of the S- and R-forms, the enzyme allows the repair of both epimers of NAD(P)HX, a damaged form of NAD(P)H that is a result of enzymatic or heat-dependent hydration.</text>
</comment>
<dbReference type="OrthoDB" id="9806925at2"/>
<dbReference type="PROSITE" id="PS51385">
    <property type="entry name" value="YJEF_N"/>
    <property type="match status" value="1"/>
</dbReference>
<comment type="function">
    <text evidence="14 19">Bifunctional enzyme that catalyzes the epimerization of the S- and R-forms of NAD(P)HX and the dehydration of the S-form of NAD(P)HX at the expense of ADP, which is converted to AMP. This allows the repair of both epimers of NAD(P)HX, a damaged form of NAD(P)H that is a result of enzymatic or heat-dependent hydration.</text>
</comment>
<dbReference type="NCBIfam" id="TIGR00197">
    <property type="entry name" value="yjeF_nterm"/>
    <property type="match status" value="1"/>
</dbReference>
<comment type="caution">
    <text evidence="22">The sequence shown here is derived from an EMBL/GenBank/DDBJ whole genome shotgun (WGS) entry which is preliminary data.</text>
</comment>
<comment type="similarity">
    <text evidence="4 19">In the C-terminal section; belongs to the NnrD/CARKD family.</text>
</comment>
<dbReference type="HAMAP" id="MF_01966">
    <property type="entry name" value="NADHX_epimerase"/>
    <property type="match status" value="1"/>
</dbReference>
<feature type="binding site" evidence="17">
    <location>
        <position position="384"/>
    </location>
    <ligand>
        <name>(6S)-NADPHX</name>
        <dbReference type="ChEBI" id="CHEBI:64076"/>
    </ligand>
</feature>
<keyword evidence="7 17" id="KW-0067">ATP-binding</keyword>
<feature type="binding site" evidence="18">
    <location>
        <position position="58"/>
    </location>
    <ligand>
        <name>K(+)</name>
        <dbReference type="ChEBI" id="CHEBI:29103"/>
    </ligand>
</feature>
<keyword evidence="9 18" id="KW-0630">Potassium</keyword>
<evidence type="ECO:0000313" key="22">
    <source>
        <dbReference type="EMBL" id="RXS97120.1"/>
    </source>
</evidence>
<evidence type="ECO:0000256" key="15">
    <source>
        <dbReference type="ARBA" id="ARBA00048238"/>
    </source>
</evidence>
<comment type="similarity">
    <text evidence="18">Belongs to the NnrE/AIBP family.</text>
</comment>
<feature type="binding site" evidence="17">
    <location>
        <position position="333"/>
    </location>
    <ligand>
        <name>(6S)-NADPHX</name>
        <dbReference type="ChEBI" id="CHEBI:64076"/>
    </ligand>
</feature>
<evidence type="ECO:0000256" key="18">
    <source>
        <dbReference type="HAMAP-Rule" id="MF_01966"/>
    </source>
</evidence>
<dbReference type="RefSeq" id="WP_129206900.1">
    <property type="nucleotide sequence ID" value="NZ_BMGU01000001.1"/>
</dbReference>
<feature type="binding site" evidence="18">
    <location>
        <begin position="57"/>
        <end position="61"/>
    </location>
    <ligand>
        <name>(6S)-NADPHX</name>
        <dbReference type="ChEBI" id="CHEBI:64076"/>
    </ligand>
</feature>
<dbReference type="SUPFAM" id="SSF53613">
    <property type="entry name" value="Ribokinase-like"/>
    <property type="match status" value="1"/>
</dbReference>
<dbReference type="EC" id="5.1.99.6" evidence="19"/>
<evidence type="ECO:0000256" key="17">
    <source>
        <dbReference type="HAMAP-Rule" id="MF_01965"/>
    </source>
</evidence>
<dbReference type="SUPFAM" id="SSF64153">
    <property type="entry name" value="YjeF N-terminal domain-like"/>
    <property type="match status" value="1"/>
</dbReference>
<evidence type="ECO:0000256" key="5">
    <source>
        <dbReference type="ARBA" id="ARBA00022723"/>
    </source>
</evidence>
<dbReference type="Gene3D" id="3.40.50.10260">
    <property type="entry name" value="YjeF N-terminal domain"/>
    <property type="match status" value="1"/>
</dbReference>
<dbReference type="GO" id="GO:0110051">
    <property type="term" value="P:metabolite repair"/>
    <property type="evidence" value="ECO:0007669"/>
    <property type="project" value="TreeGrafter"/>
</dbReference>
<comment type="cofactor">
    <cofactor evidence="18 19">
        <name>K(+)</name>
        <dbReference type="ChEBI" id="CHEBI:29103"/>
    </cofactor>
    <text evidence="18 19">Binds 1 potassium ion per subunit.</text>
</comment>
<comment type="subunit">
    <text evidence="17">Homotetramer.</text>
</comment>
<dbReference type="InterPro" id="IPR030677">
    <property type="entry name" value="Nnr"/>
</dbReference>
<feature type="binding site" evidence="17">
    <location>
        <position position="263"/>
    </location>
    <ligand>
        <name>(6S)-NADPHX</name>
        <dbReference type="ChEBI" id="CHEBI:64076"/>
    </ligand>
</feature>
<feature type="binding site" evidence="18">
    <location>
        <position position="164"/>
    </location>
    <ligand>
        <name>K(+)</name>
        <dbReference type="ChEBI" id="CHEBI:29103"/>
    </ligand>
</feature>
<evidence type="ECO:0000256" key="19">
    <source>
        <dbReference type="PIRNR" id="PIRNR017184"/>
    </source>
</evidence>
<evidence type="ECO:0000256" key="11">
    <source>
        <dbReference type="ARBA" id="ARBA00023235"/>
    </source>
</evidence>
<dbReference type="InterPro" id="IPR004443">
    <property type="entry name" value="YjeF_N_dom"/>
</dbReference>
<comment type="catalytic activity">
    <reaction evidence="16 17 19">
        <text>(6S)-NADPHX + ADP = AMP + phosphate + NADPH + H(+)</text>
        <dbReference type="Rhea" id="RHEA:32235"/>
        <dbReference type="ChEBI" id="CHEBI:15378"/>
        <dbReference type="ChEBI" id="CHEBI:43474"/>
        <dbReference type="ChEBI" id="CHEBI:57783"/>
        <dbReference type="ChEBI" id="CHEBI:64076"/>
        <dbReference type="ChEBI" id="CHEBI:456215"/>
        <dbReference type="ChEBI" id="CHEBI:456216"/>
        <dbReference type="EC" id="4.2.1.136"/>
    </reaction>
</comment>
<evidence type="ECO:0000256" key="13">
    <source>
        <dbReference type="ARBA" id="ARBA00023268"/>
    </source>
</evidence>
<accession>A0A4Q1SIQ9</accession>
<evidence type="ECO:0000256" key="16">
    <source>
        <dbReference type="ARBA" id="ARBA00049209"/>
    </source>
</evidence>
<evidence type="ECO:0000256" key="4">
    <source>
        <dbReference type="ARBA" id="ARBA00009524"/>
    </source>
</evidence>
<dbReference type="GO" id="GO:0052856">
    <property type="term" value="F:NAD(P)HX epimerase activity"/>
    <property type="evidence" value="ECO:0007669"/>
    <property type="project" value="UniProtKB-UniRule"/>
</dbReference>
<comment type="caution">
    <text evidence="18">Lacks conserved residue(s) required for the propagation of feature annotation.</text>
</comment>
<feature type="binding site" evidence="18">
    <location>
        <begin position="132"/>
        <end position="138"/>
    </location>
    <ligand>
        <name>(6S)-NADPHX</name>
        <dbReference type="ChEBI" id="CHEBI:64076"/>
    </ligand>
</feature>
<evidence type="ECO:0000256" key="3">
    <source>
        <dbReference type="ARBA" id="ARBA00006001"/>
    </source>
</evidence>
<keyword evidence="11 18" id="KW-0413">Isomerase</keyword>
<comment type="cofactor">
    <cofactor evidence="17">
        <name>Mg(2+)</name>
        <dbReference type="ChEBI" id="CHEBI:18420"/>
    </cofactor>
</comment>
<keyword evidence="13" id="KW-0511">Multifunctional enzyme</keyword>
<proteinExistence type="inferred from homology"/>
<evidence type="ECO:0000256" key="9">
    <source>
        <dbReference type="ARBA" id="ARBA00022958"/>
    </source>
</evidence>
<evidence type="ECO:0000256" key="8">
    <source>
        <dbReference type="ARBA" id="ARBA00022857"/>
    </source>
</evidence>
<dbReference type="GO" id="GO:0005524">
    <property type="term" value="F:ATP binding"/>
    <property type="evidence" value="ECO:0007669"/>
    <property type="project" value="UniProtKB-UniRule"/>
</dbReference>
<dbReference type="PANTHER" id="PTHR12592:SF0">
    <property type="entry name" value="ATP-DEPENDENT (S)-NAD(P)H-HYDRATE DEHYDRATASE"/>
    <property type="match status" value="1"/>
</dbReference>
<dbReference type="PIRSF" id="PIRSF017184">
    <property type="entry name" value="Nnr"/>
    <property type="match status" value="1"/>
</dbReference>
<dbReference type="InterPro" id="IPR036652">
    <property type="entry name" value="YjeF_N_dom_sf"/>
</dbReference>
<comment type="function">
    <text evidence="18">Catalyzes the epimerization of the S- and R-forms of NAD(P)HX, a damaged form of NAD(P)H that is a result of enzymatic or heat-dependent hydration. This is a prerequisite for the S-specific NAD(P)H-hydrate dehydratase to allow the repair of both epimers of NAD(P)HX.</text>
</comment>
<comment type="catalytic activity">
    <reaction evidence="2 18 19">
        <text>(6R)-NADPHX = (6S)-NADPHX</text>
        <dbReference type="Rhea" id="RHEA:32227"/>
        <dbReference type="ChEBI" id="CHEBI:64076"/>
        <dbReference type="ChEBI" id="CHEBI:64077"/>
        <dbReference type="EC" id="5.1.99.6"/>
    </reaction>
</comment>
<dbReference type="PROSITE" id="PS51383">
    <property type="entry name" value="YJEF_C_3"/>
    <property type="match status" value="1"/>
</dbReference>
<dbReference type="InterPro" id="IPR029056">
    <property type="entry name" value="Ribokinase-like"/>
</dbReference>
<dbReference type="NCBIfam" id="TIGR00196">
    <property type="entry name" value="yjeF_cterm"/>
    <property type="match status" value="1"/>
</dbReference>
<reference evidence="22 23" key="1">
    <citation type="journal article" date="2016" name="Int. J. Syst. Evol. Microbiol.">
        <title>Acidipila dinghuensis sp. nov., an acidobacterium isolated from forest soil.</title>
        <authorList>
            <person name="Jiang Y.W."/>
            <person name="Wang J."/>
            <person name="Chen M.H."/>
            <person name="Lv Y.Y."/>
            <person name="Qiu L.H."/>
        </authorList>
    </citation>
    <scope>NUCLEOTIDE SEQUENCE [LARGE SCALE GENOMIC DNA]</scope>
    <source>
        <strain evidence="22 23">DHOF10</strain>
    </source>
</reference>
<comment type="catalytic activity">
    <reaction evidence="1 18 19">
        <text>(6R)-NADHX = (6S)-NADHX</text>
        <dbReference type="Rhea" id="RHEA:32215"/>
        <dbReference type="ChEBI" id="CHEBI:64074"/>
        <dbReference type="ChEBI" id="CHEBI:64075"/>
        <dbReference type="EC" id="5.1.99.6"/>
    </reaction>
</comment>
<evidence type="ECO:0000259" key="21">
    <source>
        <dbReference type="PROSITE" id="PS51385"/>
    </source>
</evidence>
<dbReference type="EC" id="4.2.1.136" evidence="19"/>
<evidence type="ECO:0000256" key="2">
    <source>
        <dbReference type="ARBA" id="ARBA00000909"/>
    </source>
</evidence>
<dbReference type="AlphaFoldDB" id="A0A4Q1SIQ9"/>
<evidence type="ECO:0000256" key="6">
    <source>
        <dbReference type="ARBA" id="ARBA00022741"/>
    </source>
</evidence>
<dbReference type="Pfam" id="PF01256">
    <property type="entry name" value="Carb_kinase"/>
    <property type="match status" value="1"/>
</dbReference>
<evidence type="ECO:0000259" key="20">
    <source>
        <dbReference type="PROSITE" id="PS51383"/>
    </source>
</evidence>
<feature type="domain" description="YjeF N-terminal" evidence="21">
    <location>
        <begin position="9"/>
        <end position="220"/>
    </location>
</feature>
<keyword evidence="10 17" id="KW-0520">NAD</keyword>
<dbReference type="PANTHER" id="PTHR12592">
    <property type="entry name" value="ATP-DEPENDENT (S)-NAD(P)H-HYDRATE DEHYDRATASE FAMILY MEMBER"/>
    <property type="match status" value="1"/>
</dbReference>
<evidence type="ECO:0000256" key="1">
    <source>
        <dbReference type="ARBA" id="ARBA00000013"/>
    </source>
</evidence>
<keyword evidence="6 17" id="KW-0547">Nucleotide-binding</keyword>
<feature type="binding site" evidence="17">
    <location>
        <begin position="421"/>
        <end position="425"/>
    </location>
    <ligand>
        <name>AMP</name>
        <dbReference type="ChEBI" id="CHEBI:456215"/>
    </ligand>
</feature>
<gene>
    <name evidence="17" type="primary">nnrD</name>
    <name evidence="18" type="synonym">nnrE</name>
    <name evidence="22" type="ORF">ESZ00_04165</name>
</gene>
<dbReference type="EMBL" id="SDMK01000001">
    <property type="protein sequence ID" value="RXS97120.1"/>
    <property type="molecule type" value="Genomic_DNA"/>
</dbReference>
<feature type="binding site" evidence="17">
    <location>
        <position position="450"/>
    </location>
    <ligand>
        <name>AMP</name>
        <dbReference type="ChEBI" id="CHEBI:456215"/>
    </ligand>
</feature>
<feature type="domain" description="YjeF C-terminal" evidence="20">
    <location>
        <begin position="228"/>
        <end position="511"/>
    </location>
</feature>
<comment type="similarity">
    <text evidence="17">Belongs to the NnrD/CARKD family.</text>
</comment>
<comment type="catalytic activity">
    <reaction evidence="15 17 19">
        <text>(6S)-NADHX + ADP = AMP + phosphate + NADH + H(+)</text>
        <dbReference type="Rhea" id="RHEA:32223"/>
        <dbReference type="ChEBI" id="CHEBI:15378"/>
        <dbReference type="ChEBI" id="CHEBI:43474"/>
        <dbReference type="ChEBI" id="CHEBI:57945"/>
        <dbReference type="ChEBI" id="CHEBI:64074"/>
        <dbReference type="ChEBI" id="CHEBI:456215"/>
        <dbReference type="ChEBI" id="CHEBI:456216"/>
        <dbReference type="EC" id="4.2.1.136"/>
    </reaction>
</comment>
<dbReference type="HAMAP" id="MF_01965">
    <property type="entry name" value="NADHX_dehydratase"/>
    <property type="match status" value="1"/>
</dbReference>
<evidence type="ECO:0000256" key="12">
    <source>
        <dbReference type="ARBA" id="ARBA00023239"/>
    </source>
</evidence>
<evidence type="ECO:0000313" key="23">
    <source>
        <dbReference type="Proteomes" id="UP000290253"/>
    </source>
</evidence>